<dbReference type="InterPro" id="IPR029062">
    <property type="entry name" value="Class_I_gatase-like"/>
</dbReference>
<dbReference type="GO" id="GO:0050116">
    <property type="term" value="F:N,N-dimethylformamidase activity"/>
    <property type="evidence" value="ECO:0007669"/>
    <property type="project" value="UniProtKB-EC"/>
</dbReference>
<dbReference type="SUPFAM" id="SSF49899">
    <property type="entry name" value="Concanavalin A-like lectins/glucanases"/>
    <property type="match status" value="1"/>
</dbReference>
<dbReference type="RefSeq" id="WP_183399069.1">
    <property type="nucleotide sequence ID" value="NZ_JACIDS010000003.1"/>
</dbReference>
<dbReference type="Proteomes" id="UP000553963">
    <property type="component" value="Unassembled WGS sequence"/>
</dbReference>
<dbReference type="EC" id="3.5.1.56" evidence="2"/>
<dbReference type="InterPro" id="IPR013320">
    <property type="entry name" value="ConA-like_dom_sf"/>
</dbReference>
<proteinExistence type="predicted"/>
<reference evidence="2 3" key="1">
    <citation type="submission" date="2020-08" db="EMBL/GenBank/DDBJ databases">
        <title>Genomic Encyclopedia of Type Strains, Phase IV (KMG-IV): sequencing the most valuable type-strain genomes for metagenomic binning, comparative biology and taxonomic classification.</title>
        <authorList>
            <person name="Goeker M."/>
        </authorList>
    </citation>
    <scope>NUCLEOTIDE SEQUENCE [LARGE SCALE GENOMIC DNA]</scope>
    <source>
        <strain evidence="2 3">DSM 25966</strain>
    </source>
</reference>
<keyword evidence="3" id="KW-1185">Reference proteome</keyword>
<sequence>MLKITGYPDRYSAEPGETIAFKVSLEENDRFEARLVRVIHGDANPQGPGLKFRHIPSNADGSHPGFAQSIDAGSYMSVENFPPLDAAFTFYTMIWPTLLRRDDQTILAQWDDKSGTGVHIGLKAGGYVTVTLGGPEGVTQAVAPKAMVERQWYALAVAIDPARGTVRIDQAPIIPYAMSDDRVAADFALSPAHAASGLMLAGTRLADGTVGRHFDGKLDSPILLSGLHPASLQDRLMRTPRDIELGRSLIAHWNFSRKIDTAETVDTGPYCFHGKLGNLPTRGMKGWNWTGEDHAWTRKPEHYGAIHFHSDDLYDAAWETSVAVTLPDDLPSGPYALHVSCGPSDVDATREDYISFFVTPPRDAAKRGTRPKLCFLAPTCSYIAYANHAEHITARGVEILMNRMVHFGHSDLWMYEHPELGGSLYDTHADGSGVAYSSRLRPVLNFKAQYHSWLGGHGSAVYQYNADTHLFDWLEEKGFDYDVITDEDLHRDGLALIEPYDVIMTGTHPEYHSTAMWDAMKAWIDRGGRLMYLGGNGWYWRVGFSDHWPGAMELRRAEDGIRPWIAEPGEYYHSFTGEYGGLWRRLGRAPNVMAGVGFIAQGFDFSSYYQRALDADNPRARFIFEGVPDQIIGNFGLVGGGAAGIELDCITTDLGSPTNMLRLASSEGHSGFMLLVNEEFGPVPPNLGGDQNDRVRADLAFGETAAGGALFATSSIAWCGSLSHNGYDNNVSRITENVLKRFLDPLPFPTSPDTDGA</sequence>
<evidence type="ECO:0000313" key="3">
    <source>
        <dbReference type="Proteomes" id="UP000553963"/>
    </source>
</evidence>
<comment type="caution">
    <text evidence="2">The sequence shown here is derived from an EMBL/GenBank/DDBJ whole genome shotgun (WGS) entry which is preliminary data.</text>
</comment>
<dbReference type="EMBL" id="JACIDS010000003">
    <property type="protein sequence ID" value="MBB3931429.1"/>
    <property type="molecule type" value="Genomic_DNA"/>
</dbReference>
<organism evidence="2 3">
    <name type="scientific">Kaistia hirudinis</name>
    <dbReference type="NCBI Taxonomy" id="1293440"/>
    <lineage>
        <taxon>Bacteria</taxon>
        <taxon>Pseudomonadati</taxon>
        <taxon>Pseudomonadota</taxon>
        <taxon>Alphaproteobacteria</taxon>
        <taxon>Hyphomicrobiales</taxon>
        <taxon>Kaistiaceae</taxon>
        <taxon>Kaistia</taxon>
    </lineage>
</organism>
<accession>A0A840AM90</accession>
<gene>
    <name evidence="2" type="ORF">GGR25_002479</name>
</gene>
<dbReference type="InterPro" id="IPR046540">
    <property type="entry name" value="DMFA2_C"/>
</dbReference>
<feature type="domain" description="N,N-dimethylformamidase beta subunit-like C-terminal" evidence="1">
    <location>
        <begin position="282"/>
        <end position="729"/>
    </location>
</feature>
<dbReference type="Pfam" id="PF20254">
    <property type="entry name" value="DMFA2_C"/>
    <property type="match status" value="1"/>
</dbReference>
<dbReference type="AlphaFoldDB" id="A0A840AM90"/>
<dbReference type="SUPFAM" id="SSF52317">
    <property type="entry name" value="Class I glutamine amidotransferase-like"/>
    <property type="match status" value="1"/>
</dbReference>
<name>A0A840AM90_9HYPH</name>
<evidence type="ECO:0000259" key="1">
    <source>
        <dbReference type="Pfam" id="PF20254"/>
    </source>
</evidence>
<protein>
    <submittedName>
        <fullName evidence="2">N,N-dimethylformamidase</fullName>
        <ecNumber evidence="2">3.5.1.56</ecNumber>
    </submittedName>
</protein>
<keyword evidence="2" id="KW-0378">Hydrolase</keyword>
<evidence type="ECO:0000313" key="2">
    <source>
        <dbReference type="EMBL" id="MBB3931429.1"/>
    </source>
</evidence>